<evidence type="ECO:0008006" key="3">
    <source>
        <dbReference type="Google" id="ProtNLM"/>
    </source>
</evidence>
<dbReference type="STRING" id="389348.PNK_0755"/>
<dbReference type="InParanoid" id="A0A0U5JBA9"/>
<evidence type="ECO:0000313" key="1">
    <source>
        <dbReference type="EMBL" id="CUI16381.1"/>
    </source>
</evidence>
<accession>A0A0U5JBA9</accession>
<dbReference type="SUPFAM" id="SSF48452">
    <property type="entry name" value="TPR-like"/>
    <property type="match status" value="1"/>
</dbReference>
<sequence>MLYLTPPMAKQMTKAPNYCLVTLFSIALLLGMLTGCSTPLLSQRGPYLRAYHAGDFNEAEEKLDQLVQESIPQNYSQSKEASWILLDRATTCFANGKIEKAIQDYTQALESLDYYGQDLPVDQLSQLMLQDETGAYQAADYEQVLARLYFALALLHQGDESNAYALLRQAEEYQQNKENLYTKVPFTRHYRVAGNGLSKFLFATLLAKRGDHSNARLLYRQAAALIPHLQEPVEAPGNQATILILCHNGNAPYKASGISPGSVASAAALECLLASPQRDPLWSTLTGIPIPILRQWLSSYPIPTCASLDGIRQRLLPFYDVQQAAANELQQKTPVIVARGVARLLLRRCAVNYAEDKDPCLGAMADLAILIINENTRADTRSWTTLPALIEATTFQVEAGIHPLTLDVFERGCLDQSEYLLNLKPNDLCIIHVFNIHPGVRRILISHRYLANPGE</sequence>
<keyword evidence="2" id="KW-1185">Reference proteome</keyword>
<evidence type="ECO:0000313" key="2">
    <source>
        <dbReference type="Proteomes" id="UP000069902"/>
    </source>
</evidence>
<dbReference type="SMART" id="SM00028">
    <property type="entry name" value="TPR"/>
    <property type="match status" value="3"/>
</dbReference>
<gene>
    <name evidence="1" type="ORF">PNK_0755</name>
</gene>
<name>A0A0U5JBA9_9BACT</name>
<dbReference type="EMBL" id="LN879502">
    <property type="protein sequence ID" value="CUI16381.1"/>
    <property type="molecule type" value="Genomic_DNA"/>
</dbReference>
<reference evidence="2" key="1">
    <citation type="submission" date="2015-09" db="EMBL/GenBank/DDBJ databases">
        <authorList>
            <person name="Bertelli C."/>
        </authorList>
    </citation>
    <scope>NUCLEOTIDE SEQUENCE [LARGE SCALE GENOMIC DNA]</scope>
    <source>
        <strain evidence="2">KNic</strain>
    </source>
</reference>
<dbReference type="AlphaFoldDB" id="A0A0U5JBA9"/>
<dbReference type="Gene3D" id="1.25.40.10">
    <property type="entry name" value="Tetratricopeptide repeat domain"/>
    <property type="match status" value="1"/>
</dbReference>
<dbReference type="Proteomes" id="UP000069902">
    <property type="component" value="Chromosome cPNK"/>
</dbReference>
<dbReference type="RefSeq" id="WP_059060394.1">
    <property type="nucleotide sequence ID" value="NZ_LN879502.1"/>
</dbReference>
<proteinExistence type="predicted"/>
<organism evidence="1 2">
    <name type="scientific">Candidatus Protochlamydia naegleriophila</name>
    <dbReference type="NCBI Taxonomy" id="389348"/>
    <lineage>
        <taxon>Bacteria</taxon>
        <taxon>Pseudomonadati</taxon>
        <taxon>Chlamydiota</taxon>
        <taxon>Chlamydiia</taxon>
        <taxon>Parachlamydiales</taxon>
        <taxon>Parachlamydiaceae</taxon>
        <taxon>Candidatus Protochlamydia</taxon>
    </lineage>
</organism>
<dbReference type="KEGG" id="pnl:PNK_0755"/>
<dbReference type="InterPro" id="IPR011990">
    <property type="entry name" value="TPR-like_helical_dom_sf"/>
</dbReference>
<dbReference type="InterPro" id="IPR019734">
    <property type="entry name" value="TPR_rpt"/>
</dbReference>
<dbReference type="PATRIC" id="fig|389348.3.peg.824"/>
<protein>
    <recommendedName>
        <fullName evidence="3">Tetratricopeptide repeat protein</fullName>
    </recommendedName>
</protein>